<dbReference type="Pfam" id="PF00359">
    <property type="entry name" value="PTS_EIIA_2"/>
    <property type="match status" value="1"/>
</dbReference>
<dbReference type="EMBL" id="CAJNAU010000033">
    <property type="protein sequence ID" value="CAE6771272.1"/>
    <property type="molecule type" value="Genomic_DNA"/>
</dbReference>
<feature type="domain" description="PTS EIIA type-2" evidence="2">
    <location>
        <begin position="142"/>
        <end position="285"/>
    </location>
</feature>
<dbReference type="InterPro" id="IPR051541">
    <property type="entry name" value="PTS_SugarTrans_NitroReg"/>
</dbReference>
<dbReference type="PROSITE" id="PS51094">
    <property type="entry name" value="PTS_EIIA_TYPE_2"/>
    <property type="match status" value="1"/>
</dbReference>
<evidence type="ECO:0000259" key="2">
    <source>
        <dbReference type="PROSITE" id="PS51094"/>
    </source>
</evidence>
<dbReference type="InterPro" id="IPR016152">
    <property type="entry name" value="PTrfase/Anion_transptr"/>
</dbReference>
<protein>
    <recommendedName>
        <fullName evidence="2">PTS EIIA type-2 domain-containing protein</fullName>
    </recommendedName>
</protein>
<accession>A0ABN7M114</accession>
<dbReference type="Proteomes" id="UP000674425">
    <property type="component" value="Unassembled WGS sequence"/>
</dbReference>
<evidence type="ECO:0000313" key="4">
    <source>
        <dbReference type="Proteomes" id="UP000674425"/>
    </source>
</evidence>
<sequence>MTRALVGLRTLLGLSKTLPHGRSRAAPGRNVMMRVTLDAQHATPLRQALIRDCGDQQWTIRVAPLHGTGRVRLSLYLPKEAVNSAMQRLAHLAPAAEVGQLLEIPDAPTEAWRDLMDGGPLPRADSPADDAEAAEKGDTLAQLLSPHHVLLGLNVADRETLFAQFGRFFEQHYGLPATSVTAGLTAREALGSTGLGQGIAVPHGQIRTLRQAMAFYVRPVAPIPFDAPDGKPVSDVVVLLVPEWANSTHLRLLADVAQRFCDHRFRELLHGCLEPRAVCQLFASYEEADSAERATPHGDPARHAGAVGKGGRAHS</sequence>
<feature type="compositionally biased region" description="Basic and acidic residues" evidence="1">
    <location>
        <begin position="290"/>
        <end position="302"/>
    </location>
</feature>
<feature type="region of interest" description="Disordered" evidence="1">
    <location>
        <begin position="290"/>
        <end position="315"/>
    </location>
</feature>
<evidence type="ECO:0000256" key="1">
    <source>
        <dbReference type="SAM" id="MobiDB-lite"/>
    </source>
</evidence>
<dbReference type="PANTHER" id="PTHR47738">
    <property type="entry name" value="PTS SYSTEM FRUCTOSE-LIKE EIIA COMPONENT-RELATED"/>
    <property type="match status" value="1"/>
</dbReference>
<proteinExistence type="predicted"/>
<dbReference type="InterPro" id="IPR002178">
    <property type="entry name" value="PTS_EIIA_type-2_dom"/>
</dbReference>
<evidence type="ECO:0000313" key="3">
    <source>
        <dbReference type="EMBL" id="CAE6771272.1"/>
    </source>
</evidence>
<dbReference type="SUPFAM" id="SSF55804">
    <property type="entry name" value="Phoshotransferase/anion transport protein"/>
    <property type="match status" value="1"/>
</dbReference>
<name>A0ABN7M114_9BURK</name>
<reference evidence="3 4" key="1">
    <citation type="submission" date="2021-02" db="EMBL/GenBank/DDBJ databases">
        <authorList>
            <person name="Vanwijnsberghe S."/>
        </authorList>
    </citation>
    <scope>NUCLEOTIDE SEQUENCE [LARGE SCALE GENOMIC DNA]</scope>
    <source>
        <strain evidence="3 4">R-69658</strain>
    </source>
</reference>
<comment type="caution">
    <text evidence="3">The sequence shown here is derived from an EMBL/GenBank/DDBJ whole genome shotgun (WGS) entry which is preliminary data.</text>
</comment>
<dbReference type="CDD" id="cd00211">
    <property type="entry name" value="PTS_IIA_fru"/>
    <property type="match status" value="1"/>
</dbReference>
<dbReference type="PANTHER" id="PTHR47738:SF1">
    <property type="entry name" value="NITROGEN REGULATORY PROTEIN"/>
    <property type="match status" value="1"/>
</dbReference>
<dbReference type="PROSITE" id="PS00372">
    <property type="entry name" value="PTS_EIIA_TYPE_2_HIS"/>
    <property type="match status" value="1"/>
</dbReference>
<keyword evidence="4" id="KW-1185">Reference proteome</keyword>
<dbReference type="RefSeq" id="WP_200619886.1">
    <property type="nucleotide sequence ID" value="NZ_JAAGEO010000032.1"/>
</dbReference>
<gene>
    <name evidence="3" type="ORF">R69658_03635</name>
</gene>
<feature type="region of interest" description="Disordered" evidence="1">
    <location>
        <begin position="115"/>
        <end position="134"/>
    </location>
</feature>
<organism evidence="3 4">
    <name type="scientific">Paraburkholderia aspalathi</name>
    <dbReference type="NCBI Taxonomy" id="1324617"/>
    <lineage>
        <taxon>Bacteria</taxon>
        <taxon>Pseudomonadati</taxon>
        <taxon>Pseudomonadota</taxon>
        <taxon>Betaproteobacteria</taxon>
        <taxon>Burkholderiales</taxon>
        <taxon>Burkholderiaceae</taxon>
        <taxon>Paraburkholderia</taxon>
    </lineage>
</organism>
<dbReference type="Gene3D" id="3.40.930.10">
    <property type="entry name" value="Mannitol-specific EII, Chain A"/>
    <property type="match status" value="1"/>
</dbReference>